<evidence type="ECO:0000313" key="7">
    <source>
        <dbReference type="EMBL" id="RZS85106.1"/>
    </source>
</evidence>
<evidence type="ECO:0000256" key="4">
    <source>
        <dbReference type="RuleBase" id="RU003719"/>
    </source>
</evidence>
<evidence type="ECO:0000256" key="2">
    <source>
        <dbReference type="ARBA" id="ARBA00023002"/>
    </source>
</evidence>
<dbReference type="PANTHER" id="PTHR43761:SF1">
    <property type="entry name" value="D-ISOMER SPECIFIC 2-HYDROXYACID DEHYDROGENASE CATALYTIC DOMAIN-CONTAINING PROTEIN-RELATED"/>
    <property type="match status" value="1"/>
</dbReference>
<dbReference type="RefSeq" id="WP_130356372.1">
    <property type="nucleotide sequence ID" value="NZ_SGXC01000001.1"/>
</dbReference>
<proteinExistence type="inferred from homology"/>
<dbReference type="AlphaFoldDB" id="A0A4Q7NJN5"/>
<dbReference type="GO" id="GO:0051287">
    <property type="term" value="F:NAD binding"/>
    <property type="evidence" value="ECO:0007669"/>
    <property type="project" value="InterPro"/>
</dbReference>
<dbReference type="GO" id="GO:0016616">
    <property type="term" value="F:oxidoreductase activity, acting on the CH-OH group of donors, NAD or NADP as acceptor"/>
    <property type="evidence" value="ECO:0007669"/>
    <property type="project" value="InterPro"/>
</dbReference>
<dbReference type="SUPFAM" id="SSF52283">
    <property type="entry name" value="Formate/glycerate dehydrogenase catalytic domain-like"/>
    <property type="match status" value="1"/>
</dbReference>
<accession>A0A4Q7NJN5</accession>
<keyword evidence="7" id="KW-0670">Pyruvate</keyword>
<evidence type="ECO:0000259" key="6">
    <source>
        <dbReference type="Pfam" id="PF02826"/>
    </source>
</evidence>
<keyword evidence="2 4" id="KW-0560">Oxidoreductase</keyword>
<name>A0A4Q7NJN5_9BURK</name>
<dbReference type="PROSITE" id="PS00671">
    <property type="entry name" value="D_2_HYDROXYACID_DH_3"/>
    <property type="match status" value="1"/>
</dbReference>
<sequence>MSSFTHKIVFLDRASLQATIRPPAFPHAWVDHEITSRDEVVARLKDASIAVTNKVPLRRAELDQLPALKMIAVAATGTDIIDLAACQERGIVVSNIRNYATASLPEHTFALILALRRNLRAYAADVEAGKWQRSQQFCFLDYPIRDLAGSRLGIVGYGALGRSVAALGRAFGMEICVASRSPVDEPGIVNLPLPELLRTADVVTLHLPLSAATRNMIGRAELASMKPTALLINTARGGLVDEAALAEALRAGTIAGAGFDVADGEPPTDANPLLHVGHPNFILTPHVAWASQEAMQTLADQLVDNLEAFVAGKPRNVVLPK</sequence>
<dbReference type="InterPro" id="IPR006140">
    <property type="entry name" value="D-isomer_DH_NAD-bd"/>
</dbReference>
<protein>
    <submittedName>
        <fullName evidence="7">Hydroxypyruvate reductase</fullName>
    </submittedName>
</protein>
<organism evidence="7 8">
    <name type="scientific">Pigmentiphaga kullae</name>
    <dbReference type="NCBI Taxonomy" id="151784"/>
    <lineage>
        <taxon>Bacteria</taxon>
        <taxon>Pseudomonadati</taxon>
        <taxon>Pseudomonadota</taxon>
        <taxon>Betaproteobacteria</taxon>
        <taxon>Burkholderiales</taxon>
        <taxon>Alcaligenaceae</taxon>
        <taxon>Pigmentiphaga</taxon>
    </lineage>
</organism>
<keyword evidence="8" id="KW-1185">Reference proteome</keyword>
<dbReference type="PANTHER" id="PTHR43761">
    <property type="entry name" value="D-ISOMER SPECIFIC 2-HYDROXYACID DEHYDROGENASE FAMILY PROTEIN (AFU_ORTHOLOGUE AFUA_1G13630)"/>
    <property type="match status" value="1"/>
</dbReference>
<dbReference type="Proteomes" id="UP000292445">
    <property type="component" value="Unassembled WGS sequence"/>
</dbReference>
<dbReference type="Pfam" id="PF02826">
    <property type="entry name" value="2-Hacid_dh_C"/>
    <property type="match status" value="1"/>
</dbReference>
<evidence type="ECO:0000256" key="1">
    <source>
        <dbReference type="ARBA" id="ARBA00005854"/>
    </source>
</evidence>
<dbReference type="InterPro" id="IPR006139">
    <property type="entry name" value="D-isomer_2_OHA_DH_cat_dom"/>
</dbReference>
<dbReference type="Gene3D" id="3.40.50.720">
    <property type="entry name" value="NAD(P)-binding Rossmann-like Domain"/>
    <property type="match status" value="2"/>
</dbReference>
<keyword evidence="3" id="KW-0520">NAD</keyword>
<dbReference type="CDD" id="cd12162">
    <property type="entry name" value="2-Hacid_dh_4"/>
    <property type="match status" value="1"/>
</dbReference>
<reference evidence="7 8" key="1">
    <citation type="submission" date="2019-02" db="EMBL/GenBank/DDBJ databases">
        <title>Genomic Encyclopedia of Type Strains, Phase IV (KMG-IV): sequencing the most valuable type-strain genomes for metagenomic binning, comparative biology and taxonomic classification.</title>
        <authorList>
            <person name="Goeker M."/>
        </authorList>
    </citation>
    <scope>NUCLEOTIDE SEQUENCE [LARGE SCALE GENOMIC DNA]</scope>
    <source>
        <strain evidence="7 8">K24</strain>
    </source>
</reference>
<dbReference type="EMBL" id="SGXC01000001">
    <property type="protein sequence ID" value="RZS85106.1"/>
    <property type="molecule type" value="Genomic_DNA"/>
</dbReference>
<comment type="caution">
    <text evidence="7">The sequence shown here is derived from an EMBL/GenBank/DDBJ whole genome shotgun (WGS) entry which is preliminary data.</text>
</comment>
<evidence type="ECO:0000313" key="8">
    <source>
        <dbReference type="Proteomes" id="UP000292445"/>
    </source>
</evidence>
<dbReference type="InterPro" id="IPR036291">
    <property type="entry name" value="NAD(P)-bd_dom_sf"/>
</dbReference>
<feature type="domain" description="D-isomer specific 2-hydroxyacid dehydrogenase NAD-binding" evidence="6">
    <location>
        <begin position="109"/>
        <end position="288"/>
    </location>
</feature>
<dbReference type="Pfam" id="PF00389">
    <property type="entry name" value="2-Hacid_dh"/>
    <property type="match status" value="1"/>
</dbReference>
<dbReference type="SUPFAM" id="SSF51735">
    <property type="entry name" value="NAD(P)-binding Rossmann-fold domains"/>
    <property type="match status" value="1"/>
</dbReference>
<dbReference type="InterPro" id="IPR029753">
    <property type="entry name" value="D-isomer_DH_CS"/>
</dbReference>
<dbReference type="InterPro" id="IPR050418">
    <property type="entry name" value="D-iso_2-hydroxyacid_DH_PdxB"/>
</dbReference>
<feature type="domain" description="D-isomer specific 2-hydroxyacid dehydrogenase catalytic" evidence="5">
    <location>
        <begin position="35"/>
        <end position="318"/>
    </location>
</feature>
<dbReference type="OrthoDB" id="9805416at2"/>
<evidence type="ECO:0000259" key="5">
    <source>
        <dbReference type="Pfam" id="PF00389"/>
    </source>
</evidence>
<gene>
    <name evidence="7" type="ORF">EV675_1129</name>
</gene>
<evidence type="ECO:0000256" key="3">
    <source>
        <dbReference type="ARBA" id="ARBA00023027"/>
    </source>
</evidence>
<comment type="similarity">
    <text evidence="1 4">Belongs to the D-isomer specific 2-hydroxyacid dehydrogenase family.</text>
</comment>
<dbReference type="PROSITE" id="PS00670">
    <property type="entry name" value="D_2_HYDROXYACID_DH_2"/>
    <property type="match status" value="1"/>
</dbReference>